<feature type="chain" id="PRO_5045570918" evidence="2">
    <location>
        <begin position="25"/>
        <end position="232"/>
    </location>
</feature>
<sequence length="232" mass="24702">MTRNPVAALAAALTLSTAQMPAQAQGIPVYDNASNLTRIVEAGKALQQAIQQYRMLESTYNTLAHATDVGSVAIALGGATRTFMPESRELAGLLSGAGSLYGAASGLLTSGRYADVGRIGAFAQEMQRRELATANFRAIGQAGLESAQGSILGLTSLLDRITGSRDVTEVSAVNGALAVEQQNIEHHKAQIAQVQLMLATEDRVERQRAEQQRWESANTLYENTSPVTDTLR</sequence>
<dbReference type="EMBL" id="JAUFPN010000009">
    <property type="protein sequence ID" value="MDN3562997.1"/>
    <property type="molecule type" value="Genomic_DNA"/>
</dbReference>
<evidence type="ECO:0000313" key="4">
    <source>
        <dbReference type="Proteomes" id="UP001529369"/>
    </source>
</evidence>
<keyword evidence="4" id="KW-1185">Reference proteome</keyword>
<evidence type="ECO:0000256" key="2">
    <source>
        <dbReference type="SAM" id="SignalP"/>
    </source>
</evidence>
<reference evidence="4" key="1">
    <citation type="journal article" date="2019" name="Int. J. Syst. Evol. Microbiol.">
        <title>The Global Catalogue of Microorganisms (GCM) 10K type strain sequencing project: providing services to taxonomists for standard genome sequencing and annotation.</title>
        <authorList>
            <consortium name="The Broad Institute Genomics Platform"/>
            <consortium name="The Broad Institute Genome Sequencing Center for Infectious Disease"/>
            <person name="Wu L."/>
            <person name="Ma J."/>
        </authorList>
    </citation>
    <scope>NUCLEOTIDE SEQUENCE [LARGE SCALE GENOMIC DNA]</scope>
    <source>
        <strain evidence="4">CECT 7131</strain>
    </source>
</reference>
<dbReference type="InterPro" id="IPR014158">
    <property type="entry name" value="T4SS_VirB5"/>
</dbReference>
<protein>
    <submittedName>
        <fullName evidence="3">Type IV secretion system protein</fullName>
    </submittedName>
</protein>
<dbReference type="Proteomes" id="UP001529369">
    <property type="component" value="Unassembled WGS sequence"/>
</dbReference>
<dbReference type="Pfam" id="PF07996">
    <property type="entry name" value="T4SS"/>
    <property type="match status" value="1"/>
</dbReference>
<keyword evidence="2" id="KW-0732">Signal</keyword>
<feature type="signal peptide" evidence="2">
    <location>
        <begin position="1"/>
        <end position="24"/>
    </location>
</feature>
<proteinExistence type="predicted"/>
<comment type="caution">
    <text evidence="3">The sequence shown here is derived from an EMBL/GenBank/DDBJ whole genome shotgun (WGS) entry which is preliminary data.</text>
</comment>
<dbReference type="RefSeq" id="WP_290314727.1">
    <property type="nucleotide sequence ID" value="NZ_JAUFPN010000009.1"/>
</dbReference>
<dbReference type="SUPFAM" id="SSF101082">
    <property type="entry name" value="Typo IV secretion system protein TraC"/>
    <property type="match status" value="1"/>
</dbReference>
<gene>
    <name evidence="3" type="ORF">QWZ14_01205</name>
</gene>
<name>A0ABT7ZZU4_9PROT</name>
<organism evidence="3 4">
    <name type="scientific">Paeniroseomonas aquatica</name>
    <dbReference type="NCBI Taxonomy" id="373043"/>
    <lineage>
        <taxon>Bacteria</taxon>
        <taxon>Pseudomonadati</taxon>
        <taxon>Pseudomonadota</taxon>
        <taxon>Alphaproteobacteria</taxon>
        <taxon>Acetobacterales</taxon>
        <taxon>Acetobacteraceae</taxon>
        <taxon>Paeniroseomonas</taxon>
    </lineage>
</organism>
<feature type="compositionally biased region" description="Polar residues" evidence="1">
    <location>
        <begin position="214"/>
        <end position="232"/>
    </location>
</feature>
<dbReference type="Gene3D" id="1.20.58.430">
    <property type="entry name" value="Type IV secretion system, VirB5-domain"/>
    <property type="match status" value="1"/>
</dbReference>
<accession>A0ABT7ZZU4</accession>
<evidence type="ECO:0000256" key="1">
    <source>
        <dbReference type="SAM" id="MobiDB-lite"/>
    </source>
</evidence>
<evidence type="ECO:0000313" key="3">
    <source>
        <dbReference type="EMBL" id="MDN3562997.1"/>
    </source>
</evidence>
<feature type="region of interest" description="Disordered" evidence="1">
    <location>
        <begin position="213"/>
        <end position="232"/>
    </location>
</feature>
<dbReference type="InterPro" id="IPR023220">
    <property type="entry name" value="T4SS_VirB5-domain"/>
</dbReference>